<protein>
    <submittedName>
        <fullName evidence="9">Fork head domain protein</fullName>
    </submittedName>
</protein>
<keyword evidence="6 7" id="KW-0539">Nucleus</keyword>
<evidence type="ECO:0000313" key="9">
    <source>
        <dbReference type="EMBL" id="EPB76566.1"/>
    </source>
</evidence>
<organism evidence="9 10">
    <name type="scientific">Ancylostoma ceylanicum</name>
    <dbReference type="NCBI Taxonomy" id="53326"/>
    <lineage>
        <taxon>Eukaryota</taxon>
        <taxon>Metazoa</taxon>
        <taxon>Ecdysozoa</taxon>
        <taxon>Nematoda</taxon>
        <taxon>Chromadorea</taxon>
        <taxon>Rhabditida</taxon>
        <taxon>Rhabditina</taxon>
        <taxon>Rhabditomorpha</taxon>
        <taxon>Strongyloidea</taxon>
        <taxon>Ancylostomatidae</taxon>
        <taxon>Ancylostomatinae</taxon>
        <taxon>Ancylostoma</taxon>
    </lineage>
</organism>
<gene>
    <name evidence="9" type="ORF">ANCCEY_04345</name>
</gene>
<dbReference type="GO" id="GO:0000976">
    <property type="term" value="F:transcription cis-regulatory region binding"/>
    <property type="evidence" value="ECO:0007669"/>
    <property type="project" value="TreeGrafter"/>
</dbReference>
<dbReference type="EMBL" id="KE124860">
    <property type="protein sequence ID" value="EPB76566.1"/>
    <property type="molecule type" value="Genomic_DNA"/>
</dbReference>
<dbReference type="Gene3D" id="2.60.120.590">
    <property type="entry name" value="Alpha-ketoglutarate-dependent dioxygenase AlkB-like"/>
    <property type="match status" value="1"/>
</dbReference>
<dbReference type="InterPro" id="IPR037151">
    <property type="entry name" value="AlkB-like_sf"/>
</dbReference>
<dbReference type="InterPro" id="IPR030456">
    <property type="entry name" value="TF_fork_head_CS_2"/>
</dbReference>
<dbReference type="PROSITE" id="PS50039">
    <property type="entry name" value="FORK_HEAD_3"/>
    <property type="match status" value="1"/>
</dbReference>
<dbReference type="InterPro" id="IPR001766">
    <property type="entry name" value="Fork_head_dom"/>
</dbReference>
<keyword evidence="2" id="KW-0217">Developmental protein</keyword>
<name>A0A0D6M2L7_9BILA</name>
<dbReference type="PANTHER" id="PTHR46721">
    <property type="entry name" value="FORKHEAD BOX PROTEIN N1"/>
    <property type="match status" value="1"/>
</dbReference>
<dbReference type="AlphaFoldDB" id="A0A0D6M2L7"/>
<keyword evidence="10" id="KW-1185">Reference proteome</keyword>
<dbReference type="Pfam" id="PF00250">
    <property type="entry name" value="Forkhead"/>
    <property type="match status" value="1"/>
</dbReference>
<dbReference type="SUPFAM" id="SSF46785">
    <property type="entry name" value="Winged helix' DNA-binding domain"/>
    <property type="match status" value="1"/>
</dbReference>
<dbReference type="SMART" id="SM00339">
    <property type="entry name" value="FH"/>
    <property type="match status" value="1"/>
</dbReference>
<proteinExistence type="predicted"/>
<comment type="subcellular location">
    <subcellularLocation>
        <location evidence="7">Nucleus</location>
    </subcellularLocation>
</comment>
<dbReference type="PANTHER" id="PTHR46721:SF3">
    <property type="entry name" value="FORKHEAD BOX N1"/>
    <property type="match status" value="1"/>
</dbReference>
<evidence type="ECO:0000256" key="2">
    <source>
        <dbReference type="ARBA" id="ARBA00022473"/>
    </source>
</evidence>
<feature type="DNA-binding region" description="Fork-head" evidence="7">
    <location>
        <begin position="132"/>
        <end position="232"/>
    </location>
</feature>
<dbReference type="InterPro" id="IPR049624">
    <property type="entry name" value="FOXN1_4"/>
</dbReference>
<dbReference type="Proteomes" id="UP000054495">
    <property type="component" value="Unassembled WGS sequence"/>
</dbReference>
<evidence type="ECO:0000256" key="3">
    <source>
        <dbReference type="ARBA" id="ARBA00023015"/>
    </source>
</evidence>
<evidence type="ECO:0000256" key="7">
    <source>
        <dbReference type="PROSITE-ProRule" id="PRU00089"/>
    </source>
</evidence>
<dbReference type="PRINTS" id="PR00053">
    <property type="entry name" value="FORKHEAD"/>
</dbReference>
<evidence type="ECO:0000313" key="10">
    <source>
        <dbReference type="Proteomes" id="UP000054495"/>
    </source>
</evidence>
<keyword evidence="4 7" id="KW-0238">DNA-binding</keyword>
<keyword evidence="5" id="KW-0804">Transcription</keyword>
<evidence type="ECO:0000256" key="1">
    <source>
        <dbReference type="ARBA" id="ARBA00001954"/>
    </source>
</evidence>
<evidence type="ECO:0000256" key="6">
    <source>
        <dbReference type="ARBA" id="ARBA00023242"/>
    </source>
</evidence>
<dbReference type="Gene3D" id="1.10.10.10">
    <property type="entry name" value="Winged helix-like DNA-binding domain superfamily/Winged helix DNA-binding domain"/>
    <property type="match status" value="1"/>
</dbReference>
<reference evidence="9 10" key="1">
    <citation type="submission" date="2013-05" db="EMBL/GenBank/DDBJ databases">
        <title>Draft genome of the parasitic nematode Anyclostoma ceylanicum.</title>
        <authorList>
            <person name="Mitreva M."/>
        </authorList>
    </citation>
    <scope>NUCLEOTIDE SEQUENCE [LARGE SCALE GENOMIC DNA]</scope>
</reference>
<dbReference type="SUPFAM" id="SSF51197">
    <property type="entry name" value="Clavaminate synthase-like"/>
    <property type="match status" value="1"/>
</dbReference>
<keyword evidence="3" id="KW-0805">Transcription regulation</keyword>
<evidence type="ECO:0000256" key="5">
    <source>
        <dbReference type="ARBA" id="ARBA00023163"/>
    </source>
</evidence>
<evidence type="ECO:0000256" key="4">
    <source>
        <dbReference type="ARBA" id="ARBA00023125"/>
    </source>
</evidence>
<dbReference type="GO" id="GO:0000981">
    <property type="term" value="F:DNA-binding transcription factor activity, RNA polymerase II-specific"/>
    <property type="evidence" value="ECO:0007669"/>
    <property type="project" value="TreeGrafter"/>
</dbReference>
<accession>A0A0D6M2L7</accession>
<evidence type="ECO:0000259" key="8">
    <source>
        <dbReference type="PROSITE" id="PS50039"/>
    </source>
</evidence>
<dbReference type="GO" id="GO:0005634">
    <property type="term" value="C:nucleus"/>
    <property type="evidence" value="ECO:0007669"/>
    <property type="project" value="UniProtKB-SubCell"/>
</dbReference>
<dbReference type="InterPro" id="IPR036388">
    <property type="entry name" value="WH-like_DNA-bd_sf"/>
</dbReference>
<dbReference type="PROSITE" id="PS00658">
    <property type="entry name" value="FORK_HEAD_2"/>
    <property type="match status" value="1"/>
</dbReference>
<dbReference type="InterPro" id="IPR036390">
    <property type="entry name" value="WH_DNA-bd_sf"/>
</dbReference>
<sequence>MYDQPRESLNLQAATSSQVRTEYPVKVCSAPYASSILRGNSWTVQAHGNPQTSQHSIPPRHRLGNEMSGQQKFGTQHGITASITRPSIISRNSVEKRWVDEDITHYGAIEENCDDFDEWVDRNPAVVSQYPKPGWSYSNLIALALKNSETGQLTVSEIYAFMLEHFPYFRTAPSGWKNSVRHNLSLNKCFCKVEVDEEISLSQQTRKSCLWMINPERLEKIDHDIRKWRERNPDTATEGMARPEDLQAIEDGTKGLPAPERNSKQVLKTVYLENRTIQREATYVTNTRDLFNTEDAVAAEDLMYSVKDDYRTERNSYQSSDNLFAPNVKSDPHERRLLHSIPVSAEELLPTTFPPTETLAGTSSFNPAKRSRQDSWHTPVKEIPVMDLLPSTFVDAFLSITPPKTKRVDPDASLSPVRIMSAYFKQVALFMSPSSSELPFSFFLLINVFQTMRAPPSVYYIPNFITPDEEEVLMSCIANAPQPKWTVLLNRRLQMYGGVVGKKALIPADDIPLELSYLMKKIDDLQFFPTTNHVLVNEYQPGQGIMPHTDGPAFYHVVSNVTMGSHALLDFYRPINPEVSQPLEHHRLFSSQGYVGLTETDCTLHV</sequence>
<comment type="cofactor">
    <cofactor evidence="1">
        <name>Fe(2+)</name>
        <dbReference type="ChEBI" id="CHEBI:29033"/>
    </cofactor>
</comment>
<feature type="domain" description="Fork-head" evidence="8">
    <location>
        <begin position="132"/>
        <end position="232"/>
    </location>
</feature>